<dbReference type="SUPFAM" id="SSF56672">
    <property type="entry name" value="DNA/RNA polymerases"/>
    <property type="match status" value="1"/>
</dbReference>
<organism evidence="2 3">
    <name type="scientific">Alligator mississippiensis</name>
    <name type="common">American alligator</name>
    <dbReference type="NCBI Taxonomy" id="8496"/>
    <lineage>
        <taxon>Eukaryota</taxon>
        <taxon>Metazoa</taxon>
        <taxon>Chordata</taxon>
        <taxon>Craniata</taxon>
        <taxon>Vertebrata</taxon>
        <taxon>Euteleostomi</taxon>
        <taxon>Archelosauria</taxon>
        <taxon>Archosauria</taxon>
        <taxon>Crocodylia</taxon>
        <taxon>Alligatoridae</taxon>
        <taxon>Alligatorinae</taxon>
        <taxon>Alligator</taxon>
    </lineage>
</organism>
<dbReference type="Pfam" id="PF00078">
    <property type="entry name" value="RVT_1"/>
    <property type="match status" value="1"/>
</dbReference>
<name>A0A151NJJ7_ALLMI</name>
<protein>
    <recommendedName>
        <fullName evidence="1">Reverse transcriptase domain-containing protein</fullName>
    </recommendedName>
</protein>
<evidence type="ECO:0000313" key="2">
    <source>
        <dbReference type="EMBL" id="KYO36968.1"/>
    </source>
</evidence>
<dbReference type="PANTHER" id="PTHR47027:SF20">
    <property type="entry name" value="REVERSE TRANSCRIPTASE-LIKE PROTEIN WITH RNA-DIRECTED DNA POLYMERASE DOMAIN"/>
    <property type="match status" value="1"/>
</dbReference>
<keyword evidence="3" id="KW-1185">Reference proteome</keyword>
<comment type="caution">
    <text evidence="2">The sequence shown here is derived from an EMBL/GenBank/DDBJ whole genome shotgun (WGS) entry which is preliminary data.</text>
</comment>
<gene>
    <name evidence="2" type="ORF">Y1Q_0000847</name>
</gene>
<dbReference type="PANTHER" id="PTHR47027">
    <property type="entry name" value="REVERSE TRANSCRIPTASE DOMAIN-CONTAINING PROTEIN"/>
    <property type="match status" value="1"/>
</dbReference>
<feature type="domain" description="Reverse transcriptase" evidence="1">
    <location>
        <begin position="1"/>
        <end position="153"/>
    </location>
</feature>
<reference evidence="2 3" key="1">
    <citation type="journal article" date="2012" name="Genome Biol.">
        <title>Sequencing three crocodilian genomes to illuminate the evolution of archosaurs and amniotes.</title>
        <authorList>
            <person name="St John J.A."/>
            <person name="Braun E.L."/>
            <person name="Isberg S.R."/>
            <person name="Miles L.G."/>
            <person name="Chong A.Y."/>
            <person name="Gongora J."/>
            <person name="Dalzell P."/>
            <person name="Moran C."/>
            <person name="Bed'hom B."/>
            <person name="Abzhanov A."/>
            <person name="Burgess S.C."/>
            <person name="Cooksey A.M."/>
            <person name="Castoe T.A."/>
            <person name="Crawford N.G."/>
            <person name="Densmore L.D."/>
            <person name="Drew J.C."/>
            <person name="Edwards S.V."/>
            <person name="Faircloth B.C."/>
            <person name="Fujita M.K."/>
            <person name="Greenwold M.J."/>
            <person name="Hoffmann F.G."/>
            <person name="Howard J.M."/>
            <person name="Iguchi T."/>
            <person name="Janes D.E."/>
            <person name="Khan S.Y."/>
            <person name="Kohno S."/>
            <person name="de Koning A.J."/>
            <person name="Lance S.L."/>
            <person name="McCarthy F.M."/>
            <person name="McCormack J.E."/>
            <person name="Merchant M.E."/>
            <person name="Peterson D.G."/>
            <person name="Pollock D.D."/>
            <person name="Pourmand N."/>
            <person name="Raney B.J."/>
            <person name="Roessler K.A."/>
            <person name="Sanford J.R."/>
            <person name="Sawyer R.H."/>
            <person name="Schmidt C.J."/>
            <person name="Triplett E.W."/>
            <person name="Tuberville T.D."/>
            <person name="Venegas-Anaya M."/>
            <person name="Howard J.T."/>
            <person name="Jarvis E.D."/>
            <person name="Guillette L.J.Jr."/>
            <person name="Glenn T.C."/>
            <person name="Green R.E."/>
            <person name="Ray D.A."/>
        </authorList>
    </citation>
    <scope>NUCLEOTIDE SEQUENCE [LARGE SCALE GENOMIC DNA]</scope>
    <source>
        <strain evidence="2">KSC_2009_1</strain>
    </source>
</reference>
<accession>A0A151NJJ7</accession>
<evidence type="ECO:0000313" key="3">
    <source>
        <dbReference type="Proteomes" id="UP000050525"/>
    </source>
</evidence>
<dbReference type="PROSITE" id="PS50878">
    <property type="entry name" value="RT_POL"/>
    <property type="match status" value="1"/>
</dbReference>
<proteinExistence type="predicted"/>
<sequence>MPHRHISGTLCELGLPDGVIDLVQELYHRCTTTIRATNRETAEISILSGVRQGCPLSPIIFNLAREPVLQAVAGGPSRLNFYSQKLSVLAYANDLILLAPDTTQLQQMLDVTSKAARWMGLRFSITKCTTLHINGRQKSHVLDSTLTIQGQAMRHLCNGKAY</sequence>
<evidence type="ECO:0000259" key="1">
    <source>
        <dbReference type="PROSITE" id="PS50878"/>
    </source>
</evidence>
<dbReference type="InterPro" id="IPR000477">
    <property type="entry name" value="RT_dom"/>
</dbReference>
<dbReference type="InterPro" id="IPR043502">
    <property type="entry name" value="DNA/RNA_pol_sf"/>
</dbReference>
<dbReference type="Proteomes" id="UP000050525">
    <property type="component" value="Unassembled WGS sequence"/>
</dbReference>
<dbReference type="EMBL" id="AKHW03002899">
    <property type="protein sequence ID" value="KYO36968.1"/>
    <property type="molecule type" value="Genomic_DNA"/>
</dbReference>
<dbReference type="AlphaFoldDB" id="A0A151NJJ7"/>